<dbReference type="GO" id="GO:0000160">
    <property type="term" value="P:phosphorelay signal transduction system"/>
    <property type="evidence" value="ECO:0007669"/>
    <property type="project" value="InterPro"/>
</dbReference>
<protein>
    <submittedName>
        <fullName evidence="3">Response regulator</fullName>
    </submittedName>
</protein>
<dbReference type="Proteomes" id="UP000465712">
    <property type="component" value="Unassembled WGS sequence"/>
</dbReference>
<dbReference type="PANTHER" id="PTHR43228:SF1">
    <property type="entry name" value="TWO-COMPONENT RESPONSE REGULATOR ARR22"/>
    <property type="match status" value="1"/>
</dbReference>
<organism evidence="3 4">
    <name type="scientific">Photobacterium halotolerans</name>
    <dbReference type="NCBI Taxonomy" id="265726"/>
    <lineage>
        <taxon>Bacteria</taxon>
        <taxon>Pseudomonadati</taxon>
        <taxon>Pseudomonadota</taxon>
        <taxon>Gammaproteobacteria</taxon>
        <taxon>Vibrionales</taxon>
        <taxon>Vibrionaceae</taxon>
        <taxon>Photobacterium</taxon>
    </lineage>
</organism>
<comment type="caution">
    <text evidence="3">The sequence shown here is derived from an EMBL/GenBank/DDBJ whole genome shotgun (WGS) entry which is preliminary data.</text>
</comment>
<dbReference type="Gene3D" id="1.25.40.10">
    <property type="entry name" value="Tetratricopeptide repeat domain"/>
    <property type="match status" value="1"/>
</dbReference>
<keyword evidence="1" id="KW-0597">Phosphoprotein</keyword>
<dbReference type="AlphaFoldDB" id="A0A7X4W9J3"/>
<dbReference type="SUPFAM" id="SSF52172">
    <property type="entry name" value="CheY-like"/>
    <property type="match status" value="1"/>
</dbReference>
<evidence type="ECO:0000259" key="2">
    <source>
        <dbReference type="PROSITE" id="PS50110"/>
    </source>
</evidence>
<dbReference type="InterPro" id="IPR052048">
    <property type="entry name" value="ST_Response_Regulator"/>
</dbReference>
<dbReference type="InterPro" id="IPR001789">
    <property type="entry name" value="Sig_transdc_resp-reg_receiver"/>
</dbReference>
<dbReference type="Gene3D" id="3.40.50.2300">
    <property type="match status" value="1"/>
</dbReference>
<dbReference type="PANTHER" id="PTHR43228">
    <property type="entry name" value="TWO-COMPONENT RESPONSE REGULATOR"/>
    <property type="match status" value="1"/>
</dbReference>
<dbReference type="SUPFAM" id="SSF48452">
    <property type="entry name" value="TPR-like"/>
    <property type="match status" value="1"/>
</dbReference>
<evidence type="ECO:0000313" key="4">
    <source>
        <dbReference type="Proteomes" id="UP000465712"/>
    </source>
</evidence>
<evidence type="ECO:0000256" key="1">
    <source>
        <dbReference type="PROSITE-ProRule" id="PRU00169"/>
    </source>
</evidence>
<dbReference type="InterPro" id="IPR011990">
    <property type="entry name" value="TPR-like_helical_dom_sf"/>
</dbReference>
<accession>A0A7X4W9J3</accession>
<dbReference type="RefSeq" id="WP_161443448.1">
    <property type="nucleotide sequence ID" value="NZ_WXWW01000086.1"/>
</dbReference>
<feature type="modified residue" description="4-aspartylphosphate" evidence="1">
    <location>
        <position position="69"/>
    </location>
</feature>
<dbReference type="PROSITE" id="PS50110">
    <property type="entry name" value="RESPONSE_REGULATORY"/>
    <property type="match status" value="1"/>
</dbReference>
<dbReference type="EMBL" id="WXWW01000086">
    <property type="protein sequence ID" value="NAW64649.1"/>
    <property type="molecule type" value="Genomic_DNA"/>
</dbReference>
<dbReference type="SMART" id="SM00448">
    <property type="entry name" value="REC"/>
    <property type="match status" value="1"/>
</dbReference>
<dbReference type="Pfam" id="PF00072">
    <property type="entry name" value="Response_reg"/>
    <property type="match status" value="1"/>
</dbReference>
<gene>
    <name evidence="3" type="ORF">CAG72_05425</name>
</gene>
<reference evidence="3 4" key="1">
    <citation type="submission" date="2017-05" db="EMBL/GenBank/DDBJ databases">
        <title>High clonality and local adaptation shapes Vibrionaceae linages within an endangered oasis.</title>
        <authorList>
            <person name="Vazquez-Rosas-Landa M."/>
        </authorList>
    </citation>
    <scope>NUCLEOTIDE SEQUENCE [LARGE SCALE GENOMIC DNA]</scope>
    <source>
        <strain evidence="3 4">P46_P4S1P180</strain>
    </source>
</reference>
<evidence type="ECO:0000313" key="3">
    <source>
        <dbReference type="EMBL" id="NAW64649.1"/>
    </source>
</evidence>
<feature type="domain" description="Response regulatory" evidence="2">
    <location>
        <begin position="19"/>
        <end position="138"/>
    </location>
</feature>
<proteinExistence type="predicted"/>
<sequence>MATRLHTMSLAPPPWHKLKVLLVDDQPSAQSLMKGVLVQIGLRHIDTAANYREAISHCQRSAYHLLLVDFHLDNTLTGSELLTLLRKKQLLSADCGIVIFSADTSARVVLNALAVEPDAFVTLPLPLNTLQQKLGHAWRNSQARLPVYKQLSEHGLDQGIRHCKQQLLQHGPDYQLEALLLDMLMEKKDWALARRYIRLFQSYHPSIKVTLAEARVEHQCGDSAKALQLLTHLIGKHPLCLEAMDLLANYQAGQGQPLQALATAQRALKLSPSASHRALQVAQLAAKCRQPDAFAQAGLSLATHLPIIDVGWIICLAEFSASFEQLYFSLDDQRARRQLHRTLTQIAQRAHHRLLPAQRPFLYCFKQLLNARLLLAQGKTLKAKRRLLLGLSGYFERLNKLPSVILADALPLLLQLGETRLIADICQVLKHRDSFDGHSQLRLQALRENSHAFDALRWLESTFKHAQAIRHSQPSQALFHFDAIIHDYPLCSEAHLGRLDCLLRLQEPGLATRVRSSLLAVSMMPLPDALAQWRSEILGRMRASRQSDPATGGLSVPLPYSVNRDLPPVRIEIWAPLLH</sequence>
<dbReference type="InterPro" id="IPR011006">
    <property type="entry name" value="CheY-like_superfamily"/>
</dbReference>
<name>A0A7X4W9J3_9GAMM</name>